<organism evidence="2">
    <name type="scientific">Phaffia rhodozyma</name>
    <name type="common">Yeast</name>
    <name type="synonym">Xanthophyllomyces dendrorhous</name>
    <dbReference type="NCBI Taxonomy" id="264483"/>
    <lineage>
        <taxon>Eukaryota</taxon>
        <taxon>Fungi</taxon>
        <taxon>Dikarya</taxon>
        <taxon>Basidiomycota</taxon>
        <taxon>Agaricomycotina</taxon>
        <taxon>Tremellomycetes</taxon>
        <taxon>Cystofilobasidiales</taxon>
        <taxon>Mrakiaceae</taxon>
        <taxon>Phaffia</taxon>
    </lineage>
</organism>
<feature type="chain" id="PRO_5002521965" description="RxLR-like protein" evidence="1">
    <location>
        <begin position="18"/>
        <end position="79"/>
    </location>
</feature>
<sequence>MIRWLCTLLLVSHSSLAVRPLHIQSFSLLMCTSKYIQLNKQIRRMNMPTSTKEVVGTRSKECNHTKHPSRLAHLSLDLA</sequence>
<evidence type="ECO:0008006" key="3">
    <source>
        <dbReference type="Google" id="ProtNLM"/>
    </source>
</evidence>
<evidence type="ECO:0000313" key="2">
    <source>
        <dbReference type="EMBL" id="CDZ98424.1"/>
    </source>
</evidence>
<dbReference type="EMBL" id="LN483345">
    <property type="protein sequence ID" value="CDZ98424.1"/>
    <property type="molecule type" value="Genomic_DNA"/>
</dbReference>
<evidence type="ECO:0000256" key="1">
    <source>
        <dbReference type="SAM" id="SignalP"/>
    </source>
</evidence>
<accession>A0A0F7SLX9</accession>
<name>A0A0F7SLX9_PHARH</name>
<keyword evidence="1" id="KW-0732">Signal</keyword>
<protein>
    <recommendedName>
        <fullName evidence="3">RxLR-like protein</fullName>
    </recommendedName>
</protein>
<feature type="signal peptide" evidence="1">
    <location>
        <begin position="1"/>
        <end position="17"/>
    </location>
</feature>
<proteinExistence type="predicted"/>
<dbReference type="AlphaFoldDB" id="A0A0F7SLX9"/>
<reference evidence="2" key="1">
    <citation type="submission" date="2014-08" db="EMBL/GenBank/DDBJ databases">
        <authorList>
            <person name="Sharma Rahul"/>
            <person name="Thines Marco"/>
        </authorList>
    </citation>
    <scope>NUCLEOTIDE SEQUENCE</scope>
</reference>